<evidence type="ECO:0000313" key="3">
    <source>
        <dbReference type="EMBL" id="WZU62514.1"/>
    </source>
</evidence>
<evidence type="ECO:0000256" key="2">
    <source>
        <dbReference type="SAM" id="Phobius"/>
    </source>
</evidence>
<keyword evidence="2" id="KW-1133">Transmembrane helix</keyword>
<keyword evidence="2" id="KW-0472">Membrane</keyword>
<reference evidence="3 4" key="1">
    <citation type="submission" date="2024-04" db="EMBL/GenBank/DDBJ databases">
        <title>Phylogenomic analyses of a clade within the roseobacter group suggest taxonomic reassignments of species of the genera Aestuariivita, Citreicella, Loktanella, Nautella, Pelagibaca, Ruegeria, Thalassobius, Thiobacimonas and Tropicibacter, and the proposal o.</title>
        <authorList>
            <person name="Jeon C.O."/>
        </authorList>
    </citation>
    <scope>NUCLEOTIDE SEQUENCE [LARGE SCALE GENOMIC DNA]</scope>
    <source>
        <strain evidence="3 4">G8-12</strain>
    </source>
</reference>
<dbReference type="RefSeq" id="WP_342068917.1">
    <property type="nucleotide sequence ID" value="NZ_CP151762.1"/>
</dbReference>
<feature type="region of interest" description="Disordered" evidence="1">
    <location>
        <begin position="170"/>
        <end position="191"/>
    </location>
</feature>
<keyword evidence="2" id="KW-0812">Transmembrane</keyword>
<dbReference type="KEGG" id="yag:AABB28_11495"/>
<protein>
    <submittedName>
        <fullName evidence="3">Uncharacterized protein</fullName>
    </submittedName>
</protein>
<dbReference type="AlphaFoldDB" id="A0AAN0LZZ5"/>
<organism evidence="3 4">
    <name type="scientific">Yoonia algicola</name>
    <dbReference type="NCBI Taxonomy" id="3137368"/>
    <lineage>
        <taxon>Bacteria</taxon>
        <taxon>Pseudomonadati</taxon>
        <taxon>Pseudomonadota</taxon>
        <taxon>Alphaproteobacteria</taxon>
        <taxon>Rhodobacterales</taxon>
        <taxon>Paracoccaceae</taxon>
        <taxon>Yoonia</taxon>
    </lineage>
</organism>
<evidence type="ECO:0000256" key="1">
    <source>
        <dbReference type="SAM" id="MobiDB-lite"/>
    </source>
</evidence>
<dbReference type="EMBL" id="CP151762">
    <property type="protein sequence ID" value="WZU62514.1"/>
    <property type="molecule type" value="Genomic_DNA"/>
</dbReference>
<proteinExistence type="predicted"/>
<accession>A0AAN0LZZ5</accession>
<sequence>MADTRRVYKIDDATVVGLFASLADLFPEHPTSARFTVLQGLNYDLKEASALEGLTGIYSFQAASFSVKLGSNRQISVGFRRSLRQAQTNQLEPSARYDEFDISFGGGDGAFWEDNKELVSDVARLVSALDIAPPHARDTDDETVLHELMRGISSTHRQMLGGLDKAVKDANDRRSELEREADERDKARQEKHEEALAALAKEREQLQLQSYRSERRRIMQEITNAKALERRHGLAPTGSARARWAVFYAAILLGLISFFITYQSLALLGADEALAQGIIASLPAEFGTAEVVQSVDAALGTTNWYLIIRSIFSSLVGIGAFAYAASWLRSFYDSEVAAARSIDKYNYDLIRASWIIETVLEVKQEHDSVVPNHWIEGVTRGLFTETGSQSTTDESVQALKALLGFTASASFGPEGPKVELNRRNAKKLSDS</sequence>
<feature type="transmembrane region" description="Helical" evidence="2">
    <location>
        <begin position="245"/>
        <end position="265"/>
    </location>
</feature>
<feature type="region of interest" description="Disordered" evidence="1">
    <location>
        <begin position="412"/>
        <end position="431"/>
    </location>
</feature>
<keyword evidence="4" id="KW-1185">Reference proteome</keyword>
<evidence type="ECO:0000313" key="4">
    <source>
        <dbReference type="Proteomes" id="UP001451782"/>
    </source>
</evidence>
<name>A0AAN0LZZ5_9RHOB</name>
<gene>
    <name evidence="3" type="ORF">AABB28_11495</name>
</gene>
<feature type="transmembrane region" description="Helical" evidence="2">
    <location>
        <begin position="304"/>
        <end position="325"/>
    </location>
</feature>
<feature type="compositionally biased region" description="Basic and acidic residues" evidence="1">
    <location>
        <begin position="416"/>
        <end position="431"/>
    </location>
</feature>
<dbReference type="Proteomes" id="UP001451782">
    <property type="component" value="Chromosome"/>
</dbReference>